<dbReference type="GO" id="GO:0005680">
    <property type="term" value="C:anaphase-promoting complex"/>
    <property type="evidence" value="ECO:0007669"/>
    <property type="project" value="InterPro"/>
</dbReference>
<dbReference type="InterPro" id="IPR011989">
    <property type="entry name" value="ARM-like"/>
</dbReference>
<dbReference type="OrthoDB" id="26401at2759"/>
<name>A0A8J6BGE9_9EUKA</name>
<evidence type="ECO:0000256" key="3">
    <source>
        <dbReference type="ARBA" id="ARBA00022776"/>
    </source>
</evidence>
<dbReference type="EMBL" id="JAHDYR010000004">
    <property type="protein sequence ID" value="KAG9396972.1"/>
    <property type="molecule type" value="Genomic_DNA"/>
</dbReference>
<dbReference type="InterPro" id="IPR024990">
    <property type="entry name" value="Apc1"/>
</dbReference>
<comment type="caution">
    <text evidence="6">The sequence shown here is derived from an EMBL/GenBank/DDBJ whole genome shotgun (WGS) entry which is preliminary data.</text>
</comment>
<dbReference type="GO" id="GO:0060090">
    <property type="term" value="F:molecular adaptor activity"/>
    <property type="evidence" value="ECO:0007669"/>
    <property type="project" value="TreeGrafter"/>
</dbReference>
<evidence type="ECO:0000256" key="5">
    <source>
        <dbReference type="SAM" id="MobiDB-lite"/>
    </source>
</evidence>
<dbReference type="GO" id="GO:0051301">
    <property type="term" value="P:cell division"/>
    <property type="evidence" value="ECO:0007669"/>
    <property type="project" value="UniProtKB-KW"/>
</dbReference>
<dbReference type="GO" id="GO:0007091">
    <property type="term" value="P:metaphase/anaphase transition of mitotic cell cycle"/>
    <property type="evidence" value="ECO:0007669"/>
    <property type="project" value="TreeGrafter"/>
</dbReference>
<reference evidence="6" key="1">
    <citation type="submission" date="2021-05" db="EMBL/GenBank/DDBJ databases">
        <title>A free-living protist that lacks canonical eukaryotic 1 DNA replication and segregation systems.</title>
        <authorList>
            <person name="Salas-Leiva D.E."/>
            <person name="Tromer E.C."/>
            <person name="Curtis B.A."/>
            <person name="Jerlstrom-Hultqvist J."/>
            <person name="Kolisko M."/>
            <person name="Yi Z."/>
            <person name="Salas-Leiva J.S."/>
            <person name="Gallot-Lavallee L."/>
            <person name="Kops G.J.P.L."/>
            <person name="Archibald J.M."/>
            <person name="Simpson A.G.B."/>
            <person name="Roger A.J."/>
        </authorList>
    </citation>
    <scope>NUCLEOTIDE SEQUENCE</scope>
    <source>
        <strain evidence="6">BICM</strain>
    </source>
</reference>
<sequence>MPEDQLLRLVYSNIMLERALLRTDRFSDVLRYAISANMALMTIKEDENINRELYRQYLEPYITGVELDTAREPVALPRVVNRDVFGPLIRDPVPFSLPHILINRIHNGLFRTELPTAFKTLFPEVAAVLLLMRPAPDPALLPLAPAPVQFIVSVLGILQPTHRTKKMVPSPLLSGPMEGFLLPLSDGRKTRDDRIDNRYSLISKMLDITEPCEIIEPEPQAADVRQCDLFEHAQAHLSKGVGQGAAMAKTDRHFAPSTLLDIERVVISGVFKRAGLGARRAAHVALDTAGITSSFLLQPYFHLAVARVTSIELRNLNVTAQWVVYHATRHAVIRSRTGSNQGRAGAGEALTYTPAVTAADLDGGAGVTPTLPKERPIPPEDDEDSKLMQAVRGGLLFGLGLNSAALRVVHWRNIVELLNLSITAGRAELPTGLLLALGCSYYGSEDVQAKKLLSLHIPSLCYPADLNPAINTTVQATAIVAVGMVFAGTRDRNISAALATEITLWPGWWCNGQFKVRADSVLMADATQQEFFTQQARCTSCGIALGLIGLESGGEGVFDVRGGDILAVLAACINGDVHPNATVPERAARKNGHFVEPGAGFYQVEQGHTVSYRVAPTAWEGAKISPASTAPGAITALTLIMMDRGNTTNTAQYVLKGLLGNPKTPEDVIDQLPFLTEFKTLGRGVIDPENLPKNWDEFVSYCISPNLYRFVKSEPDPIYPGFDYISLCLHTIHALAGLALAMGIEHAGTHKTDLVDSMLKPTMTAALAAGTSGNLILPGLVLSGVPVGAYACLVADVGLAIGAILSGTGDVGAVTLLLQAKTMVESGLTQMRIVPYNYGHHMRLNMALGFLGLAGGKATLRADDAHRKAALLVSIMPGEHITTDDMTTLLQPLRHLFHRCVETSYLSFTLDGEPHRVDARVVLTDGTVLEVKSPCAIPFHNRIASIEIEESQSEGHGAMTLDATHHPAWVSAVRSAKAIPVPAALAARHASPVLPAAVMRLLSAKLPAMTASGGDRDNPLFPRNIMAALAGIASLASGSVVGPVREYHLGPLRELVVELWGSGLPYSAALIAAMEG</sequence>
<gene>
    <name evidence="6" type="ORF">J8273_1320</name>
</gene>
<dbReference type="GO" id="GO:0031145">
    <property type="term" value="P:anaphase-promoting complex-dependent catabolic process"/>
    <property type="evidence" value="ECO:0007669"/>
    <property type="project" value="TreeGrafter"/>
</dbReference>
<proteinExistence type="inferred from homology"/>
<dbReference type="PANTHER" id="PTHR12827">
    <property type="entry name" value="MEIOTIC CHECKPOINT REGULATOR TSG24 FAMILY MEMBER"/>
    <property type="match status" value="1"/>
</dbReference>
<dbReference type="AlphaFoldDB" id="A0A8J6BGE9"/>
<keyword evidence="7" id="KW-1185">Reference proteome</keyword>
<dbReference type="Proteomes" id="UP000717585">
    <property type="component" value="Unassembled WGS sequence"/>
</dbReference>
<dbReference type="Gene3D" id="1.25.10.10">
    <property type="entry name" value="Leucine-rich Repeat Variant"/>
    <property type="match status" value="1"/>
</dbReference>
<feature type="region of interest" description="Disordered" evidence="5">
    <location>
        <begin position="363"/>
        <end position="383"/>
    </location>
</feature>
<dbReference type="PANTHER" id="PTHR12827:SF3">
    <property type="entry name" value="ANAPHASE-PROMOTING COMPLEX SUBUNIT 1"/>
    <property type="match status" value="1"/>
</dbReference>
<organism evidence="6 7">
    <name type="scientific">Carpediemonas membranifera</name>
    <dbReference type="NCBI Taxonomy" id="201153"/>
    <lineage>
        <taxon>Eukaryota</taxon>
        <taxon>Metamonada</taxon>
        <taxon>Carpediemonas-like organisms</taxon>
        <taxon>Carpediemonas</taxon>
    </lineage>
</organism>
<evidence type="ECO:0000256" key="1">
    <source>
        <dbReference type="ARBA" id="ARBA00010547"/>
    </source>
</evidence>
<keyword evidence="4" id="KW-0131">Cell cycle</keyword>
<comment type="similarity">
    <text evidence="1">Belongs to the APC1 family.</text>
</comment>
<evidence type="ECO:0000313" key="7">
    <source>
        <dbReference type="Proteomes" id="UP000717585"/>
    </source>
</evidence>
<evidence type="ECO:0000313" key="6">
    <source>
        <dbReference type="EMBL" id="KAG9396972.1"/>
    </source>
</evidence>
<evidence type="ECO:0000256" key="2">
    <source>
        <dbReference type="ARBA" id="ARBA00022618"/>
    </source>
</evidence>
<keyword evidence="3" id="KW-0498">Mitosis</keyword>
<evidence type="ECO:0000256" key="4">
    <source>
        <dbReference type="ARBA" id="ARBA00023306"/>
    </source>
</evidence>
<keyword evidence="2" id="KW-0132">Cell division</keyword>
<dbReference type="GO" id="GO:0070979">
    <property type="term" value="P:protein K11-linked ubiquitination"/>
    <property type="evidence" value="ECO:0007669"/>
    <property type="project" value="TreeGrafter"/>
</dbReference>
<protein>
    <submittedName>
        <fullName evidence="6">Anaphase-promoting complex subunit 1</fullName>
    </submittedName>
</protein>
<accession>A0A8J6BGE9</accession>